<evidence type="ECO:0000313" key="1">
    <source>
        <dbReference type="EMBL" id="OGZ68647.1"/>
    </source>
</evidence>
<dbReference type="Proteomes" id="UP000178820">
    <property type="component" value="Unassembled WGS sequence"/>
</dbReference>
<proteinExistence type="predicted"/>
<reference evidence="1 2" key="1">
    <citation type="journal article" date="2016" name="Nat. Commun.">
        <title>Thousands of microbial genomes shed light on interconnected biogeochemical processes in an aquifer system.</title>
        <authorList>
            <person name="Anantharaman K."/>
            <person name="Brown C.T."/>
            <person name="Hug L.A."/>
            <person name="Sharon I."/>
            <person name="Castelle C.J."/>
            <person name="Probst A.J."/>
            <person name="Thomas B.C."/>
            <person name="Singh A."/>
            <person name="Wilkins M.J."/>
            <person name="Karaoz U."/>
            <person name="Brodie E.L."/>
            <person name="Williams K.H."/>
            <person name="Hubbard S.S."/>
            <person name="Banfield J.F."/>
        </authorList>
    </citation>
    <scope>NUCLEOTIDE SEQUENCE [LARGE SCALE GENOMIC DNA]</scope>
</reference>
<accession>A0A1G2I1U9</accession>
<dbReference type="AlphaFoldDB" id="A0A1G2I1U9"/>
<organism evidence="1 2">
    <name type="scientific">Candidatus Staskawiczbacteria bacterium RIFCSPHIGHO2_02_FULL_42_22</name>
    <dbReference type="NCBI Taxonomy" id="1802207"/>
    <lineage>
        <taxon>Bacteria</taxon>
        <taxon>Candidatus Staskawicziibacteriota</taxon>
    </lineage>
</organism>
<comment type="caution">
    <text evidence="1">The sequence shown here is derived from an EMBL/GenBank/DDBJ whole genome shotgun (WGS) entry which is preliminary data.</text>
</comment>
<sequence length="124" mass="13767">MVTSHGPHPAHREARKGTGASTGGATLYYLKTFLHKNVRSYVFVQKRFLSYNNRIDLSLNKINKRNEAVLSEKPEKQGGLPRGKPTSFYGFAAKTANCSVNPYLGTGLMAQFRFGEIRWASSVA</sequence>
<dbReference type="EMBL" id="MHOT01000019">
    <property type="protein sequence ID" value="OGZ68647.1"/>
    <property type="molecule type" value="Genomic_DNA"/>
</dbReference>
<gene>
    <name evidence="1" type="ORF">A3D44_03985</name>
</gene>
<protein>
    <submittedName>
        <fullName evidence="1">Uncharacterized protein</fullName>
    </submittedName>
</protein>
<evidence type="ECO:0000313" key="2">
    <source>
        <dbReference type="Proteomes" id="UP000178820"/>
    </source>
</evidence>
<name>A0A1G2I1U9_9BACT</name>